<dbReference type="GO" id="GO:0034975">
    <property type="term" value="P:protein folding in endoplasmic reticulum"/>
    <property type="evidence" value="ECO:0007669"/>
    <property type="project" value="TreeGrafter"/>
</dbReference>
<feature type="transmembrane region" description="Helical" evidence="8">
    <location>
        <begin position="96"/>
        <end position="120"/>
    </location>
</feature>
<evidence type="ECO:0000256" key="2">
    <source>
        <dbReference type="ARBA" id="ARBA00009436"/>
    </source>
</evidence>
<dbReference type="Pfam" id="PF07019">
    <property type="entry name" value="EMC6"/>
    <property type="match status" value="1"/>
</dbReference>
<evidence type="ECO:0000256" key="1">
    <source>
        <dbReference type="ARBA" id="ARBA00004477"/>
    </source>
</evidence>
<sequence length="142" mass="15776">MAEHVKSETKPTDGADDLLTAENMQIAEQHEDYLCQRTFLSIIGGVVAGIFGFTGLKGFVLYFLLMSFTSLVLLAKSKISIHSYFDSRNRVLMDGFLGGLMLVICAVLDICIRRCTYILIESRLEMPLKRQLLASVADFAAC</sequence>
<keyword evidence="4 8" id="KW-0812">Transmembrane</keyword>
<dbReference type="AlphaFoldDB" id="A0A9C6TD62"/>
<comment type="similarity">
    <text evidence="2">Belongs to the EMC6 family.</text>
</comment>
<name>A0A9C6TD62_ARADU</name>
<reference evidence="9" key="1">
    <citation type="journal article" date="2016" name="Nat. Genet.">
        <title>The genome sequences of Arachis duranensis and Arachis ipaensis, the diploid ancestors of cultivated peanut.</title>
        <authorList>
            <person name="Bertioli D.J."/>
            <person name="Cannon S.B."/>
            <person name="Froenicke L."/>
            <person name="Huang G."/>
            <person name="Farmer A.D."/>
            <person name="Cannon E.K."/>
            <person name="Liu X."/>
            <person name="Gao D."/>
            <person name="Clevenger J."/>
            <person name="Dash S."/>
            <person name="Ren L."/>
            <person name="Moretzsohn M.C."/>
            <person name="Shirasawa K."/>
            <person name="Huang W."/>
            <person name="Vidigal B."/>
            <person name="Abernathy B."/>
            <person name="Chu Y."/>
            <person name="Niederhuth C.E."/>
            <person name="Umale P."/>
            <person name="Araujo A.C."/>
            <person name="Kozik A."/>
            <person name="Kim K.D."/>
            <person name="Burow M.D."/>
            <person name="Varshney R.K."/>
            <person name="Wang X."/>
            <person name="Zhang X."/>
            <person name="Barkley N."/>
            <person name="Guimaraes P.M."/>
            <person name="Isobe S."/>
            <person name="Guo B."/>
            <person name="Liao B."/>
            <person name="Stalker H.T."/>
            <person name="Schmitz R.J."/>
            <person name="Scheffler B.E."/>
            <person name="Leal-Bertioli S.C."/>
            <person name="Xun X."/>
            <person name="Jackson S.A."/>
            <person name="Michelmore R."/>
            <person name="Ozias-Akins P."/>
        </authorList>
    </citation>
    <scope>NUCLEOTIDE SEQUENCE [LARGE SCALE GENOMIC DNA]</scope>
    <source>
        <strain evidence="9">cv. V14167</strain>
    </source>
</reference>
<keyword evidence="9" id="KW-1185">Reference proteome</keyword>
<dbReference type="PANTHER" id="PTHR20994:SF0">
    <property type="entry name" value="ER MEMBRANE PROTEIN COMPLEX SUBUNIT 6"/>
    <property type="match status" value="1"/>
</dbReference>
<evidence type="ECO:0000256" key="6">
    <source>
        <dbReference type="ARBA" id="ARBA00022989"/>
    </source>
</evidence>
<dbReference type="Proteomes" id="UP000515211">
    <property type="component" value="Chromosome 1"/>
</dbReference>
<evidence type="ECO:0000256" key="4">
    <source>
        <dbReference type="ARBA" id="ARBA00022692"/>
    </source>
</evidence>
<evidence type="ECO:0000256" key="3">
    <source>
        <dbReference type="ARBA" id="ARBA00020827"/>
    </source>
</evidence>
<keyword evidence="7 8" id="KW-0472">Membrane</keyword>
<gene>
    <name evidence="10 11" type="primary">LOC127743737</name>
</gene>
<dbReference type="InterPro" id="IPR008504">
    <property type="entry name" value="Emc6"/>
</dbReference>
<evidence type="ECO:0000256" key="8">
    <source>
        <dbReference type="SAM" id="Phobius"/>
    </source>
</evidence>
<organism evidence="9 10">
    <name type="scientific">Arachis duranensis</name>
    <name type="common">Wild peanut</name>
    <dbReference type="NCBI Taxonomy" id="130453"/>
    <lineage>
        <taxon>Eukaryota</taxon>
        <taxon>Viridiplantae</taxon>
        <taxon>Streptophyta</taxon>
        <taxon>Embryophyta</taxon>
        <taxon>Tracheophyta</taxon>
        <taxon>Spermatophyta</taxon>
        <taxon>Magnoliopsida</taxon>
        <taxon>eudicotyledons</taxon>
        <taxon>Gunneridae</taxon>
        <taxon>Pentapetalae</taxon>
        <taxon>rosids</taxon>
        <taxon>fabids</taxon>
        <taxon>Fabales</taxon>
        <taxon>Fabaceae</taxon>
        <taxon>Papilionoideae</taxon>
        <taxon>50 kb inversion clade</taxon>
        <taxon>dalbergioids sensu lato</taxon>
        <taxon>Dalbergieae</taxon>
        <taxon>Pterocarpus clade</taxon>
        <taxon>Arachis</taxon>
    </lineage>
</organism>
<dbReference type="GO" id="GO:0072546">
    <property type="term" value="C:EMC complex"/>
    <property type="evidence" value="ECO:0007669"/>
    <property type="project" value="InterPro"/>
</dbReference>
<evidence type="ECO:0000256" key="7">
    <source>
        <dbReference type="ARBA" id="ARBA00023136"/>
    </source>
</evidence>
<evidence type="ECO:0000313" key="9">
    <source>
        <dbReference type="Proteomes" id="UP000515211"/>
    </source>
</evidence>
<dbReference type="GeneID" id="127743737"/>
<evidence type="ECO:0000256" key="5">
    <source>
        <dbReference type="ARBA" id="ARBA00022824"/>
    </source>
</evidence>
<dbReference type="GO" id="GO:0000045">
    <property type="term" value="P:autophagosome assembly"/>
    <property type="evidence" value="ECO:0007669"/>
    <property type="project" value="TreeGrafter"/>
</dbReference>
<feature type="transmembrane region" description="Helical" evidence="8">
    <location>
        <begin position="34"/>
        <end position="53"/>
    </location>
</feature>
<evidence type="ECO:0000313" key="11">
    <source>
        <dbReference type="RefSeq" id="XP_052111921.1"/>
    </source>
</evidence>
<dbReference type="KEGG" id="adu:127743737"/>
<reference evidence="10 11" key="2">
    <citation type="submission" date="2025-04" db="UniProtKB">
        <authorList>
            <consortium name="RefSeq"/>
        </authorList>
    </citation>
    <scope>IDENTIFICATION</scope>
    <source>
        <tissue evidence="10 11">Whole plant</tissue>
    </source>
</reference>
<comment type="subcellular location">
    <subcellularLocation>
        <location evidence="1">Endoplasmic reticulum membrane</location>
        <topology evidence="1">Multi-pass membrane protein</topology>
    </subcellularLocation>
</comment>
<dbReference type="RefSeq" id="XP_052111921.1">
    <property type="nucleotide sequence ID" value="XM_052255961.1"/>
</dbReference>
<accession>A0A9C6TD62</accession>
<evidence type="ECO:0000313" key="10">
    <source>
        <dbReference type="RefSeq" id="XP_052111891.1"/>
    </source>
</evidence>
<keyword evidence="6 8" id="KW-1133">Transmembrane helix</keyword>
<dbReference type="PANTHER" id="PTHR20994">
    <property type="entry name" value="ER MEMBRANE PROTEIN COMPLEX SUBUNIT 6"/>
    <property type="match status" value="1"/>
</dbReference>
<dbReference type="InterPro" id="IPR029008">
    <property type="entry name" value="EMC6-like"/>
</dbReference>
<protein>
    <recommendedName>
        <fullName evidence="3">ER membrane protein complex subunit 6</fullName>
    </recommendedName>
</protein>
<keyword evidence="5" id="KW-0256">Endoplasmic reticulum</keyword>
<proteinExistence type="inferred from homology"/>
<dbReference type="RefSeq" id="XP_052111891.1">
    <property type="nucleotide sequence ID" value="XM_052255931.1"/>
</dbReference>